<dbReference type="eggNOG" id="ENOG502SB6P">
    <property type="taxonomic scope" value="Eukaryota"/>
</dbReference>
<feature type="compositionally biased region" description="Basic and acidic residues" evidence="1">
    <location>
        <begin position="422"/>
        <end position="434"/>
    </location>
</feature>
<reference evidence="3 4" key="1">
    <citation type="submission" date="2016-10" db="EMBL/GenBank/DDBJ databases">
        <title>Genome sequencing of Aspergillus oryzae BCC7051.</title>
        <authorList>
            <person name="Thammarongtham C."/>
            <person name="Vorapreeda T."/>
            <person name="Nookaew I."/>
            <person name="Srisuk T."/>
            <person name="Land M."/>
            <person name="Jeennor S."/>
            <person name="Laoteng K."/>
        </authorList>
    </citation>
    <scope>NUCLEOTIDE SEQUENCE [LARGE SCALE GENOMIC DNA]</scope>
    <source>
        <strain evidence="3 4">BCC7051</strain>
    </source>
</reference>
<evidence type="ECO:0000313" key="4">
    <source>
        <dbReference type="Proteomes" id="UP000190312"/>
    </source>
</evidence>
<gene>
    <name evidence="3" type="ORF">OAory_01028640</name>
</gene>
<keyword evidence="2" id="KW-0472">Membrane</keyword>
<feature type="region of interest" description="Disordered" evidence="1">
    <location>
        <begin position="40"/>
        <end position="72"/>
    </location>
</feature>
<comment type="caution">
    <text evidence="3">The sequence shown here is derived from an EMBL/GenBank/DDBJ whole genome shotgun (WGS) entry which is preliminary data.</text>
</comment>
<accession>A0A1S9DYZ1</accession>
<evidence type="ECO:0000313" key="3">
    <source>
        <dbReference type="EMBL" id="OOO14269.1"/>
    </source>
</evidence>
<keyword evidence="2" id="KW-0812">Transmembrane</keyword>
<feature type="transmembrane region" description="Helical" evidence="2">
    <location>
        <begin position="92"/>
        <end position="117"/>
    </location>
</feature>
<feature type="region of interest" description="Disordered" evidence="1">
    <location>
        <begin position="341"/>
        <end position="516"/>
    </location>
</feature>
<evidence type="ECO:0000256" key="2">
    <source>
        <dbReference type="SAM" id="Phobius"/>
    </source>
</evidence>
<feature type="compositionally biased region" description="Acidic residues" evidence="1">
    <location>
        <begin position="485"/>
        <end position="494"/>
    </location>
</feature>
<organism evidence="3 4">
    <name type="scientific">Aspergillus oryzae</name>
    <name type="common">Yellow koji mold</name>
    <dbReference type="NCBI Taxonomy" id="5062"/>
    <lineage>
        <taxon>Eukaryota</taxon>
        <taxon>Fungi</taxon>
        <taxon>Dikarya</taxon>
        <taxon>Ascomycota</taxon>
        <taxon>Pezizomycotina</taxon>
        <taxon>Eurotiomycetes</taxon>
        <taxon>Eurotiomycetidae</taxon>
        <taxon>Eurotiales</taxon>
        <taxon>Aspergillaceae</taxon>
        <taxon>Aspergillus</taxon>
        <taxon>Aspergillus subgen. Circumdati</taxon>
    </lineage>
</organism>
<feature type="transmembrane region" description="Helical" evidence="2">
    <location>
        <begin position="123"/>
        <end position="155"/>
    </location>
</feature>
<feature type="compositionally biased region" description="Basic and acidic residues" evidence="1">
    <location>
        <begin position="446"/>
        <end position="484"/>
    </location>
</feature>
<dbReference type="VEuPathDB" id="FungiDB:AO090023000730"/>
<proteinExistence type="predicted"/>
<protein>
    <submittedName>
        <fullName evidence="3">Uncharacterized protein</fullName>
    </submittedName>
</protein>
<dbReference type="EMBL" id="MKZY01000001">
    <property type="protein sequence ID" value="OOO14269.1"/>
    <property type="molecule type" value="Genomic_DNA"/>
</dbReference>
<evidence type="ECO:0000256" key="1">
    <source>
        <dbReference type="SAM" id="MobiDB-lite"/>
    </source>
</evidence>
<dbReference type="VEuPathDB" id="FungiDB:AO090023000731"/>
<dbReference type="Proteomes" id="UP000190312">
    <property type="component" value="Unassembled WGS sequence"/>
</dbReference>
<feature type="compositionally biased region" description="Basic residues" evidence="1">
    <location>
        <begin position="407"/>
        <end position="418"/>
    </location>
</feature>
<sequence length="516" mass="57118">MRPQILLHPQLRTLLPRGVRRDLNSTIFYRLKTTQTPFRLSKNESPALKPKENNATAARSSPQSATTHAKTAIRRGPPERILIYHGGTGKTIFLGMLRITTIFLFGVSVLVVAPAFASDEFPWYLAPAVVVGGALPMLFVSYTSAPFVNFVHLALPAFARRSKEHTVQYAKNLPPTATLYINTMKFTTIPRQTEVRLGDLVPDKAIFRPVSFRNKNPAPLPWWAGKTLRQFYAAEKSQPGRESTTFYPELWEHSIFTTSHFPSSQLHRLYTSSLGLLPSPTYTKASTIYFGIVNMSNKPKPDTLLGLTNSEQKILLLSILCTDESNKLDLDKLAQYGGYKNPASASTTYRNAKRKLSDYKPEPPTSAEGSAANTPKRGRPPKKVAAAEPPMAADTEPVEEEAAPAPKAKRQRIIKKGIAKVIKKDSYDSEDTVKSEPSSSMAETKGSIKSEDSSVKGEDVSIKEEMRSIKQEPEDIYDDCKTEDESPMTNEELDAQLNAMYEAAHPGIKAEAEGDA</sequence>
<dbReference type="OrthoDB" id="2386090at2759"/>
<name>A0A1S9DYZ1_ASPOZ</name>
<keyword evidence="2" id="KW-1133">Transmembrane helix</keyword>
<dbReference type="AlphaFoldDB" id="A0A1S9DYZ1"/>
<feature type="compositionally biased region" description="Polar residues" evidence="1">
    <location>
        <begin position="53"/>
        <end position="69"/>
    </location>
</feature>